<dbReference type="EMBL" id="CP053586">
    <property type="protein sequence ID" value="WNZ24492.1"/>
    <property type="molecule type" value="Genomic_DNA"/>
</dbReference>
<evidence type="ECO:0000313" key="1">
    <source>
        <dbReference type="EMBL" id="WNZ24492.1"/>
    </source>
</evidence>
<dbReference type="AlphaFoldDB" id="A0AA96WVM7"/>
<gene>
    <name evidence="1" type="ORF">HJG54_17610</name>
</gene>
<organism evidence="1">
    <name type="scientific">Leptolyngbya sp. NK1-12</name>
    <dbReference type="NCBI Taxonomy" id="2547451"/>
    <lineage>
        <taxon>Bacteria</taxon>
        <taxon>Bacillati</taxon>
        <taxon>Cyanobacteriota</taxon>
        <taxon>Cyanophyceae</taxon>
        <taxon>Leptolyngbyales</taxon>
        <taxon>Leptolyngbyaceae</taxon>
        <taxon>Leptolyngbya group</taxon>
        <taxon>Leptolyngbya</taxon>
    </lineage>
</organism>
<protein>
    <submittedName>
        <fullName evidence="1">Uncharacterized protein</fullName>
    </submittedName>
</protein>
<name>A0AA96WVM7_9CYAN</name>
<accession>A0AA96WVM7</accession>
<sequence>MSDLTIAASENTFRQLFTIVRDNFSFARSDSANFGGFTASYAVAAHLEGGTVDLRDNNSVSISELDIKWDTLEAGIGFDIPEICIGGFCIIPNPFGGCLLRAPRLCIFSANPDIGITLPLSGITSEVSATARLLTKYRVDPARTSSMSDLEAEERDPAIPNKWQIFIDPITLDLDPLDLADTVGDLLENAVKAALNSLLGPLPGWAKDLILAILGPIIDLVRAILDLPDDIGEWLSNLLGVSLGLLNAIAQFIADYFANQYPLHEFEDPLPILSEQLISPPTGALTLIPVKIPVRDFAVKVNDVEMILSANVGA</sequence>
<dbReference type="RefSeq" id="WP_316430312.1">
    <property type="nucleotide sequence ID" value="NZ_CP053586.1"/>
</dbReference>
<proteinExistence type="predicted"/>
<reference evidence="1" key="1">
    <citation type="submission" date="2020-05" db="EMBL/GenBank/DDBJ databases">
        <authorList>
            <person name="Zhu T."/>
            <person name="Keshari N."/>
            <person name="Lu X."/>
        </authorList>
    </citation>
    <scope>NUCLEOTIDE SEQUENCE</scope>
    <source>
        <strain evidence="1">NK1-12</strain>
    </source>
</reference>